<dbReference type="PANTHER" id="PTHR11552:SF213">
    <property type="entry name" value="DEHYDROGENASE, PUTATIVE-RELATED"/>
    <property type="match status" value="1"/>
</dbReference>
<evidence type="ECO:0000256" key="1">
    <source>
        <dbReference type="ARBA" id="ARBA00010790"/>
    </source>
</evidence>
<comment type="similarity">
    <text evidence="1">Belongs to the GMC oxidoreductase family.</text>
</comment>
<dbReference type="PANTHER" id="PTHR11552">
    <property type="entry name" value="GLUCOSE-METHANOL-CHOLINE GMC OXIDOREDUCTASE"/>
    <property type="match status" value="1"/>
</dbReference>
<feature type="domain" description="Glucose-methanol-choline oxidoreductase C-terminal" evidence="2">
    <location>
        <begin position="7"/>
        <end position="142"/>
    </location>
</feature>
<evidence type="ECO:0000259" key="2">
    <source>
        <dbReference type="Pfam" id="PF05199"/>
    </source>
</evidence>
<dbReference type="InterPro" id="IPR007867">
    <property type="entry name" value="GMC_OxRtase_C"/>
</dbReference>
<proteinExistence type="inferred from homology"/>
<dbReference type="SUPFAM" id="SSF54373">
    <property type="entry name" value="FAD-linked reductases, C-terminal domain"/>
    <property type="match status" value="1"/>
</dbReference>
<dbReference type="EMBL" id="CAJOBC010046872">
    <property type="protein sequence ID" value="CAF4164063.1"/>
    <property type="molecule type" value="Genomic_DNA"/>
</dbReference>
<name>A0A815F2U6_9BILA</name>
<reference evidence="3" key="1">
    <citation type="submission" date="2021-02" db="EMBL/GenBank/DDBJ databases">
        <authorList>
            <person name="Nowell W R."/>
        </authorList>
    </citation>
    <scope>NUCLEOTIDE SEQUENCE</scope>
</reference>
<evidence type="ECO:0000313" key="5">
    <source>
        <dbReference type="Proteomes" id="UP000663829"/>
    </source>
</evidence>
<dbReference type="SUPFAM" id="SSF51905">
    <property type="entry name" value="FAD/NAD(P)-binding domain"/>
    <property type="match status" value="1"/>
</dbReference>
<dbReference type="Gene3D" id="3.30.560.10">
    <property type="entry name" value="Glucose Oxidase, domain 3"/>
    <property type="match status" value="1"/>
</dbReference>
<evidence type="ECO:0000313" key="4">
    <source>
        <dbReference type="EMBL" id="CAF4164063.1"/>
    </source>
</evidence>
<sequence length="157" mass="17622">MIKVHSPNTLGTVDIQSANPLDMPLIQMHRFADGSDELDRVVQNVRFIRKLLLKSGTKFANYVVSEDLPGANVTTDADIKKFIKQYVWGHHVCCTSQMGKANNKKAVTNSKGQVFGVSHLRICDISIFPKDPGYFPFLPIYIASEKIAAEITKKWKK</sequence>
<evidence type="ECO:0000313" key="3">
    <source>
        <dbReference type="EMBL" id="CAF1319470.1"/>
    </source>
</evidence>
<dbReference type="Proteomes" id="UP000681722">
    <property type="component" value="Unassembled WGS sequence"/>
</dbReference>
<dbReference type="InterPro" id="IPR036188">
    <property type="entry name" value="FAD/NAD-bd_sf"/>
</dbReference>
<organism evidence="3 5">
    <name type="scientific">Didymodactylos carnosus</name>
    <dbReference type="NCBI Taxonomy" id="1234261"/>
    <lineage>
        <taxon>Eukaryota</taxon>
        <taxon>Metazoa</taxon>
        <taxon>Spiralia</taxon>
        <taxon>Gnathifera</taxon>
        <taxon>Rotifera</taxon>
        <taxon>Eurotatoria</taxon>
        <taxon>Bdelloidea</taxon>
        <taxon>Philodinida</taxon>
        <taxon>Philodinidae</taxon>
        <taxon>Didymodactylos</taxon>
    </lineage>
</organism>
<dbReference type="Pfam" id="PF05199">
    <property type="entry name" value="GMC_oxred_C"/>
    <property type="match status" value="1"/>
</dbReference>
<dbReference type="Proteomes" id="UP000663829">
    <property type="component" value="Unassembled WGS sequence"/>
</dbReference>
<dbReference type="OrthoDB" id="269227at2759"/>
<dbReference type="InterPro" id="IPR012132">
    <property type="entry name" value="GMC_OxRdtase"/>
</dbReference>
<comment type="caution">
    <text evidence="3">The sequence shown here is derived from an EMBL/GenBank/DDBJ whole genome shotgun (WGS) entry which is preliminary data.</text>
</comment>
<dbReference type="EMBL" id="CAJNOQ010013332">
    <property type="protein sequence ID" value="CAF1319470.1"/>
    <property type="molecule type" value="Genomic_DNA"/>
</dbReference>
<dbReference type="GO" id="GO:0016614">
    <property type="term" value="F:oxidoreductase activity, acting on CH-OH group of donors"/>
    <property type="evidence" value="ECO:0007669"/>
    <property type="project" value="InterPro"/>
</dbReference>
<dbReference type="Gene3D" id="3.50.50.60">
    <property type="entry name" value="FAD/NAD(P)-binding domain"/>
    <property type="match status" value="1"/>
</dbReference>
<dbReference type="AlphaFoldDB" id="A0A815F2U6"/>
<dbReference type="GO" id="GO:0050660">
    <property type="term" value="F:flavin adenine dinucleotide binding"/>
    <property type="evidence" value="ECO:0007669"/>
    <property type="project" value="InterPro"/>
</dbReference>
<protein>
    <recommendedName>
        <fullName evidence="2">Glucose-methanol-choline oxidoreductase C-terminal domain-containing protein</fullName>
    </recommendedName>
</protein>
<keyword evidence="5" id="KW-1185">Reference proteome</keyword>
<gene>
    <name evidence="3" type="ORF">GPM918_LOCUS29402</name>
    <name evidence="4" type="ORF">SRO942_LOCUS29978</name>
</gene>
<accession>A0A815F2U6</accession>